<feature type="compositionally biased region" description="Acidic residues" evidence="1">
    <location>
        <begin position="794"/>
        <end position="811"/>
    </location>
</feature>
<feature type="compositionally biased region" description="Low complexity" evidence="1">
    <location>
        <begin position="1238"/>
        <end position="1254"/>
    </location>
</feature>
<feature type="compositionally biased region" description="Polar residues" evidence="1">
    <location>
        <begin position="1164"/>
        <end position="1199"/>
    </location>
</feature>
<feature type="region of interest" description="Disordered" evidence="1">
    <location>
        <begin position="610"/>
        <end position="685"/>
    </location>
</feature>
<feature type="compositionally biased region" description="Polar residues" evidence="1">
    <location>
        <begin position="349"/>
        <end position="363"/>
    </location>
</feature>
<feature type="compositionally biased region" description="Polar residues" evidence="1">
    <location>
        <begin position="416"/>
        <end position="426"/>
    </location>
</feature>
<protein>
    <submittedName>
        <fullName evidence="2">Uncharacterized protein</fullName>
    </submittedName>
</protein>
<feature type="compositionally biased region" description="Polar residues" evidence="1">
    <location>
        <begin position="1313"/>
        <end position="1341"/>
    </location>
</feature>
<gene>
    <name evidence="2" type="ORF">P691DRAFT_810536</name>
</gene>
<feature type="compositionally biased region" description="Low complexity" evidence="1">
    <location>
        <begin position="449"/>
        <end position="459"/>
    </location>
</feature>
<dbReference type="OrthoDB" id="2804751at2759"/>
<feature type="region of interest" description="Disordered" evidence="1">
    <location>
        <begin position="314"/>
        <end position="475"/>
    </location>
</feature>
<sequence>MAAVDSDPVPNVPHPITSVDDAVVVASTNIPTVDASNPSVEENQSLSSVGVQLESDNGVVSLLEVTKLAPEELVDVVENVLSEAKEFTDATGPTIVEDETDGLKPEAAAIHLKDATAENSVSDVTTVVVANTISHDTATEISTSAEEAVPTAETPPFDSCAPVAEQELTQSVSGELNETAQPNSDEISELPKLAPAEEHTPVDDGESRPVVEEAERADNEDAEKEVEEAKPTEVEMPSEIEDKAAEFDANVDDESAAEVKAKELEESRVKVIEPEVSIQVEEATPVIEAATASSLAVGETPIDVEVVAPTPALVDNRQLEESDAEDTAASEESSSTPVIVAEQDLASEGTATPNPEPEASSTIVEEPDVVVQEAVQAASIDADAPAAEVPPVVEEAVAPDSVGVPIQVAEEPSLGEDTTTEAPITSQDEKSAPEAEPKLEADPSSKIAPVVVEEQSSPSQEEDDKADVVDSSEAEVEPIVEAVVIHAPETAEEIPATDDGLAIADDKPTTEDVHATVAQEEPAAEEPTDISAADDVEAEVPLVKESLNGEELAKPVVAQDEAASVAPQAQSESIEETPINDDKSIEEAAGILEEEAAVPQEQAAIDEKAVEEGAQAAEEQLLAEQVREVESPEDNAAEDKAVAMEQPVAAEPADVDIPLSSEENATVIKDAGVTEPLDEEPTKEETMAIDQVETTEVVIEGMSVVEDIAVAEIPATEEVVEGEVAEQKPAEDTLDNEPAAEAEAIIPAETPVELVPAEAGVEEPSEDVTGPPAVEEAPITEEPAPGALPVEPTVAEDEETVKEEVAEEMEEPTIGTVPVSEPTVEIPAISRPEVIEEPVEEETKVASEPAIEISATVEESPVADGVEDPAIEEVAEEAPAIAEHTVEPVVDAATEEQHTAEVLEAEVPIVEEPATEGVLFTEPIPEEVVPDVTTADSAVEPVIADVPATREGAVVEKEPVVPLDVQIEEAPVAEAVAEQVAEAIPVEQHSAVVETHIDVSAAEESEADVKVTDESFVDSETSEVDTTTETIMVPEPILEKKDISASFIEEDIVVDVTPAAETEAAEEITAPTRPALEIPEDASRIERPKSPWTPSFQVTTIGHGAPLPADNDIPIEYLDGAEETKDAPVPQPSIVIEDQSTESGVGEVQPSSEEAGAPESASSWTPSYSVHLQGSPSPTQVSLEPDVSTANIDQEQEGTVVTPATDDMTAPENVAPLIEEDVEHVTDAKSVEAEPTAVEEPSIIPEVPEVAEAPTPSFEHETIEAAIVVPIVEPETQAEQQTEERVQEEPVPSEPQPVESQLFEKSFEDVDVSSLTPPSEQNRSASPSWVPSYSVSRQGSPLPQPASLPSIATEVSDFNLASDATLTMEDQDVQDALPVPPTVVVNDLQPEEAKEPQAVEDQPPTHWTPSYSVTRQGTDILEDTQLESFALHDQPAEVKGPGPQPRRSLSEEMEDSAAFSATALIGAGVAGGVLAASAILGRSKDAPVANGDNGSGSRQEKAFPSVEIPDDNAKSNATPLPPLDENSALDTTSALSPESSPVSTRRRLESTTSSRLFPGGWFSNTSKIPDERTSLDVAQGVFTGTKQGPTVEDVLVSPVVEPITPDREYSSEKKRWCVIM</sequence>
<feature type="region of interest" description="Disordered" evidence="1">
    <location>
        <begin position="192"/>
        <end position="239"/>
    </location>
</feature>
<evidence type="ECO:0000313" key="3">
    <source>
        <dbReference type="Proteomes" id="UP000807342"/>
    </source>
</evidence>
<feature type="compositionally biased region" description="Polar residues" evidence="1">
    <location>
        <begin position="1528"/>
        <end position="1542"/>
    </location>
</feature>
<feature type="compositionally biased region" description="Basic and acidic residues" evidence="1">
    <location>
        <begin position="427"/>
        <end position="443"/>
    </location>
</feature>
<comment type="caution">
    <text evidence="2">The sequence shown here is derived from an EMBL/GenBank/DDBJ whole genome shotgun (WGS) entry which is preliminary data.</text>
</comment>
<feature type="region of interest" description="Disordered" evidence="1">
    <location>
        <begin position="559"/>
        <end position="582"/>
    </location>
</feature>
<feature type="region of interest" description="Disordered" evidence="1">
    <location>
        <begin position="1226"/>
        <end position="1350"/>
    </location>
</feature>
<feature type="region of interest" description="Disordered" evidence="1">
    <location>
        <begin position="166"/>
        <end position="185"/>
    </location>
</feature>
<accession>A0A9P5XFA5</accession>
<feature type="compositionally biased region" description="Low complexity" evidence="1">
    <location>
        <begin position="612"/>
        <end position="624"/>
    </location>
</feature>
<feature type="region of interest" description="Disordered" evidence="1">
    <location>
        <begin position="1135"/>
        <end position="1208"/>
    </location>
</feature>
<feature type="region of interest" description="Disordered" evidence="1">
    <location>
        <begin position="719"/>
        <end position="849"/>
    </location>
</feature>
<feature type="region of interest" description="Disordered" evidence="1">
    <location>
        <begin position="1387"/>
        <end position="1455"/>
    </location>
</feature>
<proteinExistence type="predicted"/>
<keyword evidence="3" id="KW-1185">Reference proteome</keyword>
<feature type="compositionally biased region" description="Polar residues" evidence="1">
    <location>
        <begin position="1405"/>
        <end position="1417"/>
    </location>
</feature>
<feature type="compositionally biased region" description="Polar residues" evidence="1">
    <location>
        <begin position="167"/>
        <end position="185"/>
    </location>
</feature>
<reference evidence="2" key="1">
    <citation type="submission" date="2020-11" db="EMBL/GenBank/DDBJ databases">
        <authorList>
            <consortium name="DOE Joint Genome Institute"/>
            <person name="Ahrendt S."/>
            <person name="Riley R."/>
            <person name="Andreopoulos W."/>
            <person name="Labutti K."/>
            <person name="Pangilinan J."/>
            <person name="Ruiz-Duenas F.J."/>
            <person name="Barrasa J.M."/>
            <person name="Sanchez-Garcia M."/>
            <person name="Camarero S."/>
            <person name="Miyauchi S."/>
            <person name="Serrano A."/>
            <person name="Linde D."/>
            <person name="Babiker R."/>
            <person name="Drula E."/>
            <person name="Ayuso-Fernandez I."/>
            <person name="Pacheco R."/>
            <person name="Padilla G."/>
            <person name="Ferreira P."/>
            <person name="Barriuso J."/>
            <person name="Kellner H."/>
            <person name="Castanera R."/>
            <person name="Alfaro M."/>
            <person name="Ramirez L."/>
            <person name="Pisabarro A.G."/>
            <person name="Kuo A."/>
            <person name="Tritt A."/>
            <person name="Lipzen A."/>
            <person name="He G."/>
            <person name="Yan M."/>
            <person name="Ng V."/>
            <person name="Cullen D."/>
            <person name="Martin F."/>
            <person name="Rosso M.-N."/>
            <person name="Henrissat B."/>
            <person name="Hibbett D."/>
            <person name="Martinez A.T."/>
            <person name="Grigoriev I.V."/>
        </authorList>
    </citation>
    <scope>NUCLEOTIDE SEQUENCE</scope>
    <source>
        <strain evidence="2">MF-IS2</strain>
    </source>
</reference>
<feature type="compositionally biased region" description="Basic and acidic residues" evidence="1">
    <location>
        <begin position="195"/>
        <end position="219"/>
    </location>
</feature>
<dbReference type="EMBL" id="MU151107">
    <property type="protein sequence ID" value="KAF9450347.1"/>
    <property type="molecule type" value="Genomic_DNA"/>
</dbReference>
<evidence type="ECO:0000256" key="1">
    <source>
        <dbReference type="SAM" id="MobiDB-lite"/>
    </source>
</evidence>
<feature type="compositionally biased region" description="Acidic residues" evidence="1">
    <location>
        <begin position="460"/>
        <end position="475"/>
    </location>
</feature>
<feature type="region of interest" description="Disordered" evidence="1">
    <location>
        <begin position="487"/>
        <end position="512"/>
    </location>
</feature>
<organism evidence="2 3">
    <name type="scientific">Macrolepiota fuliginosa MF-IS2</name>
    <dbReference type="NCBI Taxonomy" id="1400762"/>
    <lineage>
        <taxon>Eukaryota</taxon>
        <taxon>Fungi</taxon>
        <taxon>Dikarya</taxon>
        <taxon>Basidiomycota</taxon>
        <taxon>Agaricomycotina</taxon>
        <taxon>Agaricomycetes</taxon>
        <taxon>Agaricomycetidae</taxon>
        <taxon>Agaricales</taxon>
        <taxon>Agaricineae</taxon>
        <taxon>Agaricaceae</taxon>
        <taxon>Macrolepiota</taxon>
    </lineage>
</organism>
<evidence type="ECO:0000313" key="2">
    <source>
        <dbReference type="EMBL" id="KAF9450347.1"/>
    </source>
</evidence>
<feature type="region of interest" description="Disordered" evidence="1">
    <location>
        <begin position="139"/>
        <end position="159"/>
    </location>
</feature>
<feature type="compositionally biased region" description="Low complexity" evidence="1">
    <location>
        <begin position="374"/>
        <end position="400"/>
    </location>
</feature>
<feature type="compositionally biased region" description="Low complexity" evidence="1">
    <location>
        <begin position="1150"/>
        <end position="1163"/>
    </location>
</feature>
<name>A0A9P5XFA5_9AGAR</name>
<feature type="region of interest" description="Disordered" evidence="1">
    <location>
        <begin position="1481"/>
        <end position="1563"/>
    </location>
</feature>
<dbReference type="Proteomes" id="UP000807342">
    <property type="component" value="Unassembled WGS sequence"/>
</dbReference>